<dbReference type="OMA" id="SEHRSQW"/>
<protein>
    <recommendedName>
        <fullName evidence="2">Prokaryotic-type class I peptide chain release factors domain-containing protein</fullName>
    </recommendedName>
</protein>
<sequence length="147" mass="17183">MFRFLNLLFTSKIIVPRDKLALAFSRSSGAGGQNVNKVNTKAEIRFQLDNANWIPDYVKENLKKSYSKNLNNDGDFIVTSERHREQKQNLKDCFDKLDEILEETSFIPKERVPTTTPTYAIEKRLKDKAHRKSIKEGRKKPSFREDF</sequence>
<evidence type="ECO:0000313" key="4">
    <source>
        <dbReference type="Proteomes" id="UP000076078"/>
    </source>
</evidence>
<dbReference type="AlphaFoldDB" id="A0A152A4S7"/>
<evidence type="ECO:0000313" key="3">
    <source>
        <dbReference type="EMBL" id="KYR01233.1"/>
    </source>
</evidence>
<dbReference type="GO" id="GO:0005762">
    <property type="term" value="C:mitochondrial large ribosomal subunit"/>
    <property type="evidence" value="ECO:0007669"/>
    <property type="project" value="TreeGrafter"/>
</dbReference>
<organism evidence="3 4">
    <name type="scientific">Tieghemostelium lacteum</name>
    <name type="common">Slime mold</name>
    <name type="synonym">Dictyostelium lacteum</name>
    <dbReference type="NCBI Taxonomy" id="361077"/>
    <lineage>
        <taxon>Eukaryota</taxon>
        <taxon>Amoebozoa</taxon>
        <taxon>Evosea</taxon>
        <taxon>Eumycetozoa</taxon>
        <taxon>Dictyostelia</taxon>
        <taxon>Dictyosteliales</taxon>
        <taxon>Raperosteliaceae</taxon>
        <taxon>Tieghemostelium</taxon>
    </lineage>
</organism>
<feature type="compositionally biased region" description="Basic residues" evidence="1">
    <location>
        <begin position="126"/>
        <end position="141"/>
    </location>
</feature>
<dbReference type="InterPro" id="IPR000352">
    <property type="entry name" value="Pep_chain_release_fac_I"/>
</dbReference>
<reference evidence="3 4" key="1">
    <citation type="submission" date="2015-12" db="EMBL/GenBank/DDBJ databases">
        <title>Dictyostelia acquired genes for synthesis and detection of signals that induce cell-type specialization by lateral gene transfer from prokaryotes.</title>
        <authorList>
            <person name="Gloeckner G."/>
            <person name="Schaap P."/>
        </authorList>
    </citation>
    <scope>NUCLEOTIDE SEQUENCE [LARGE SCALE GENOMIC DNA]</scope>
    <source>
        <strain evidence="3 4">TK</strain>
    </source>
</reference>
<dbReference type="Proteomes" id="UP000076078">
    <property type="component" value="Unassembled WGS sequence"/>
</dbReference>
<dbReference type="STRING" id="361077.A0A152A4S7"/>
<name>A0A152A4S7_TIELA</name>
<dbReference type="OrthoDB" id="270639at2759"/>
<dbReference type="InterPro" id="IPR052104">
    <property type="entry name" value="Mito_Release_Factor_mL62"/>
</dbReference>
<dbReference type="InParanoid" id="A0A152A4S7"/>
<dbReference type="FunCoup" id="A0A152A4S7">
    <property type="interactions" value="124"/>
</dbReference>
<dbReference type="PANTHER" id="PTHR11075:SF54">
    <property type="entry name" value="LARGE RIBOSOMAL SUBUNIT PROTEIN ML62"/>
    <property type="match status" value="1"/>
</dbReference>
<dbReference type="SUPFAM" id="SSF110916">
    <property type="entry name" value="Peptidyl-tRNA hydrolase domain-like"/>
    <property type="match status" value="1"/>
</dbReference>
<keyword evidence="4" id="KW-1185">Reference proteome</keyword>
<proteinExistence type="predicted"/>
<comment type="caution">
    <text evidence="3">The sequence shown here is derived from an EMBL/GenBank/DDBJ whole genome shotgun (WGS) entry which is preliminary data.</text>
</comment>
<evidence type="ECO:0000256" key="1">
    <source>
        <dbReference type="SAM" id="MobiDB-lite"/>
    </source>
</evidence>
<feature type="region of interest" description="Disordered" evidence="1">
    <location>
        <begin position="126"/>
        <end position="147"/>
    </location>
</feature>
<dbReference type="GO" id="GO:0070126">
    <property type="term" value="P:mitochondrial translational termination"/>
    <property type="evidence" value="ECO:0007669"/>
    <property type="project" value="TreeGrafter"/>
</dbReference>
<gene>
    <name evidence="3" type="ORF">DLAC_02352</name>
</gene>
<dbReference type="GO" id="GO:0004045">
    <property type="term" value="F:peptidyl-tRNA hydrolase activity"/>
    <property type="evidence" value="ECO:0007669"/>
    <property type="project" value="TreeGrafter"/>
</dbReference>
<dbReference type="NCBIfam" id="NF006718">
    <property type="entry name" value="PRK09256.1"/>
    <property type="match status" value="1"/>
</dbReference>
<dbReference type="EMBL" id="LODT01000011">
    <property type="protein sequence ID" value="KYR01233.1"/>
    <property type="molecule type" value="Genomic_DNA"/>
</dbReference>
<dbReference type="Pfam" id="PF00472">
    <property type="entry name" value="RF-1"/>
    <property type="match status" value="1"/>
</dbReference>
<dbReference type="GO" id="GO:0016150">
    <property type="term" value="F:translation release factor activity, codon nonspecific"/>
    <property type="evidence" value="ECO:0007669"/>
    <property type="project" value="TreeGrafter"/>
</dbReference>
<evidence type="ECO:0000259" key="2">
    <source>
        <dbReference type="Pfam" id="PF00472"/>
    </source>
</evidence>
<dbReference type="FunFam" id="3.30.160.20:FF:000046">
    <property type="entry name" value="Peptidyl-tRNA hydrolase ICT1"/>
    <property type="match status" value="1"/>
</dbReference>
<feature type="domain" description="Prokaryotic-type class I peptide chain release factors" evidence="2">
    <location>
        <begin position="12"/>
        <end position="131"/>
    </location>
</feature>
<dbReference type="Gene3D" id="3.30.160.20">
    <property type="match status" value="1"/>
</dbReference>
<accession>A0A152A4S7</accession>
<dbReference type="PANTHER" id="PTHR11075">
    <property type="entry name" value="PEPTIDE CHAIN RELEASE FACTOR"/>
    <property type="match status" value="1"/>
</dbReference>